<feature type="binding site" evidence="4 6">
    <location>
        <position position="128"/>
    </location>
    <ligand>
        <name>substrate</name>
    </ligand>
</feature>
<evidence type="ECO:0000256" key="3">
    <source>
        <dbReference type="ARBA" id="ARBA00023235"/>
    </source>
</evidence>
<feature type="active site" description="Nucleophile" evidence="4 5">
    <location>
        <position position="70"/>
    </location>
</feature>
<evidence type="ECO:0000256" key="2">
    <source>
        <dbReference type="ARBA" id="ARBA00022694"/>
    </source>
</evidence>
<dbReference type="GO" id="GO:0160147">
    <property type="term" value="F:tRNA pseudouridine(38-40) synthase activity"/>
    <property type="evidence" value="ECO:0007669"/>
    <property type="project" value="UniProtKB-EC"/>
</dbReference>
<protein>
    <recommendedName>
        <fullName evidence="4">tRNA pseudouridine synthase A</fullName>
        <ecNumber evidence="4">5.4.99.12</ecNumber>
    </recommendedName>
    <alternativeName>
        <fullName evidence="4">tRNA pseudouridine(38-40) synthase</fullName>
    </alternativeName>
    <alternativeName>
        <fullName evidence="4">tRNA pseudouridylate synthase I</fullName>
    </alternativeName>
    <alternativeName>
        <fullName evidence="4">tRNA-uridine isomerase I</fullName>
    </alternativeName>
</protein>
<dbReference type="EMBL" id="DSUH01000008">
    <property type="protein sequence ID" value="HGU31252.1"/>
    <property type="molecule type" value="Genomic_DNA"/>
</dbReference>
<dbReference type="PANTHER" id="PTHR11142">
    <property type="entry name" value="PSEUDOURIDYLATE SYNTHASE"/>
    <property type="match status" value="1"/>
</dbReference>
<gene>
    <name evidence="4 9" type="primary">truA</name>
    <name evidence="9" type="ORF">ENS29_00175</name>
</gene>
<evidence type="ECO:0000256" key="6">
    <source>
        <dbReference type="PIRSR" id="PIRSR001430-2"/>
    </source>
</evidence>
<dbReference type="Pfam" id="PF01416">
    <property type="entry name" value="PseudoU_synth_1"/>
    <property type="match status" value="2"/>
</dbReference>
<dbReference type="InterPro" id="IPR020097">
    <property type="entry name" value="PsdUridine_synth_TruA_a/b_dom"/>
</dbReference>
<sequence>MWTRHSRRQWPTCAVTGSERTFKLIIEYDGTAYHGWQRQGSLPTVQAAIERVIAVMTQEPVTLIGSGRTDSGVHALGQVASFRSRTRLACSALMQGMNALLPEDIVIHSCTEVPPSFHPRHDAISKTYRYNLYNGPVRKAVCRQYAWHIHRPLDIEAMQQGLAWVVGTHDFKAFESTGSPRVHTFRTIYRAEMTEENGFVRIEFTGNGFLRCMVRNLVGTLVEIGLHRYPASEMHRMIASRDRKQAGVAAPAHGLFLVQVQY</sequence>
<dbReference type="CDD" id="cd02570">
    <property type="entry name" value="PseudoU_synth_EcTruA"/>
    <property type="match status" value="1"/>
</dbReference>
<feature type="domain" description="Pseudouridine synthase I TruA alpha/beta" evidence="8">
    <location>
        <begin position="25"/>
        <end position="121"/>
    </location>
</feature>
<dbReference type="PIRSF" id="PIRSF001430">
    <property type="entry name" value="tRNA_psdUrid_synth"/>
    <property type="match status" value="1"/>
</dbReference>
<reference evidence="9" key="1">
    <citation type="journal article" date="2020" name="mSystems">
        <title>Genome- and Community-Level Interaction Insights into Carbon Utilization and Element Cycling Functions of Hydrothermarchaeota in Hydrothermal Sediment.</title>
        <authorList>
            <person name="Zhou Z."/>
            <person name="Liu Y."/>
            <person name="Xu W."/>
            <person name="Pan J."/>
            <person name="Luo Z.H."/>
            <person name="Li M."/>
        </authorList>
    </citation>
    <scope>NUCLEOTIDE SEQUENCE [LARGE SCALE GENOMIC DNA]</scope>
    <source>
        <strain evidence="9">SpSt-477</strain>
    </source>
</reference>
<dbReference type="InterPro" id="IPR001406">
    <property type="entry name" value="PsdUridine_synth_TruA"/>
</dbReference>
<dbReference type="NCBIfam" id="TIGR00071">
    <property type="entry name" value="hisT_truA"/>
    <property type="match status" value="1"/>
</dbReference>
<proteinExistence type="inferred from homology"/>
<evidence type="ECO:0000256" key="4">
    <source>
        <dbReference type="HAMAP-Rule" id="MF_00171"/>
    </source>
</evidence>
<evidence type="ECO:0000313" key="9">
    <source>
        <dbReference type="EMBL" id="HGU31252.1"/>
    </source>
</evidence>
<comment type="catalytic activity">
    <reaction evidence="4 7">
        <text>uridine(38/39/40) in tRNA = pseudouridine(38/39/40) in tRNA</text>
        <dbReference type="Rhea" id="RHEA:22376"/>
        <dbReference type="Rhea" id="RHEA-COMP:10085"/>
        <dbReference type="Rhea" id="RHEA-COMP:10087"/>
        <dbReference type="ChEBI" id="CHEBI:65314"/>
        <dbReference type="ChEBI" id="CHEBI:65315"/>
        <dbReference type="EC" id="5.4.99.12"/>
    </reaction>
</comment>
<dbReference type="InterPro" id="IPR020094">
    <property type="entry name" value="TruA/RsuA/RluB/E/F_N"/>
</dbReference>
<dbReference type="EC" id="5.4.99.12" evidence="4"/>
<dbReference type="PANTHER" id="PTHR11142:SF0">
    <property type="entry name" value="TRNA PSEUDOURIDINE SYNTHASE-LIKE 1"/>
    <property type="match status" value="1"/>
</dbReference>
<dbReference type="AlphaFoldDB" id="A0A7C4RQ82"/>
<keyword evidence="3 4" id="KW-0413">Isomerase</keyword>
<dbReference type="InterPro" id="IPR020095">
    <property type="entry name" value="PsdUridine_synth_TruA_C"/>
</dbReference>
<dbReference type="InterPro" id="IPR020103">
    <property type="entry name" value="PsdUridine_synth_cat_dom_sf"/>
</dbReference>
<evidence type="ECO:0000256" key="5">
    <source>
        <dbReference type="PIRSR" id="PIRSR001430-1"/>
    </source>
</evidence>
<organism evidence="9">
    <name type="scientific">Desulfatirhabdium butyrativorans</name>
    <dbReference type="NCBI Taxonomy" id="340467"/>
    <lineage>
        <taxon>Bacteria</taxon>
        <taxon>Pseudomonadati</taxon>
        <taxon>Thermodesulfobacteriota</taxon>
        <taxon>Desulfobacteria</taxon>
        <taxon>Desulfobacterales</taxon>
        <taxon>Desulfatirhabdiaceae</taxon>
        <taxon>Desulfatirhabdium</taxon>
    </lineage>
</organism>
<feature type="domain" description="Pseudouridine synthase I TruA alpha/beta" evidence="8">
    <location>
        <begin position="166"/>
        <end position="262"/>
    </location>
</feature>
<comment type="caution">
    <text evidence="4">Lacks conserved residue(s) required for the propagation of feature annotation.</text>
</comment>
<name>A0A7C4RQ82_9BACT</name>
<dbReference type="SUPFAM" id="SSF55120">
    <property type="entry name" value="Pseudouridine synthase"/>
    <property type="match status" value="1"/>
</dbReference>
<dbReference type="FunFam" id="3.30.70.580:FF:000001">
    <property type="entry name" value="tRNA pseudouridine synthase A"/>
    <property type="match status" value="1"/>
</dbReference>
<comment type="similarity">
    <text evidence="1 4 7">Belongs to the tRNA pseudouridine synthase TruA family.</text>
</comment>
<comment type="function">
    <text evidence="4">Formation of pseudouridine at positions 38, 39 and 40 in the anticodon stem and loop of transfer RNAs.</text>
</comment>
<evidence type="ECO:0000259" key="8">
    <source>
        <dbReference type="Pfam" id="PF01416"/>
    </source>
</evidence>
<evidence type="ECO:0000256" key="7">
    <source>
        <dbReference type="RuleBase" id="RU003792"/>
    </source>
</evidence>
<accession>A0A7C4RQ82</accession>
<dbReference type="GO" id="GO:0031119">
    <property type="term" value="P:tRNA pseudouridine synthesis"/>
    <property type="evidence" value="ECO:0007669"/>
    <property type="project" value="UniProtKB-UniRule"/>
</dbReference>
<dbReference type="Gene3D" id="3.30.70.580">
    <property type="entry name" value="Pseudouridine synthase I, catalytic domain, N-terminal subdomain"/>
    <property type="match status" value="1"/>
</dbReference>
<dbReference type="Gene3D" id="3.30.70.660">
    <property type="entry name" value="Pseudouridine synthase I, catalytic domain, C-terminal subdomain"/>
    <property type="match status" value="1"/>
</dbReference>
<keyword evidence="2 4" id="KW-0819">tRNA processing</keyword>
<evidence type="ECO:0000256" key="1">
    <source>
        <dbReference type="ARBA" id="ARBA00009375"/>
    </source>
</evidence>
<comment type="subunit">
    <text evidence="4">Homodimer.</text>
</comment>
<dbReference type="GO" id="GO:0003723">
    <property type="term" value="F:RNA binding"/>
    <property type="evidence" value="ECO:0007669"/>
    <property type="project" value="InterPro"/>
</dbReference>
<comment type="caution">
    <text evidence="9">The sequence shown here is derived from an EMBL/GenBank/DDBJ whole genome shotgun (WGS) entry which is preliminary data.</text>
</comment>
<dbReference type="HAMAP" id="MF_00171">
    <property type="entry name" value="TruA"/>
    <property type="match status" value="1"/>
</dbReference>